<keyword evidence="4" id="KW-0067">ATP-binding</keyword>
<evidence type="ECO:0000256" key="2">
    <source>
        <dbReference type="ARBA" id="ARBA00022801"/>
    </source>
</evidence>
<dbReference type="OrthoDB" id="5318045at2"/>
<keyword evidence="1" id="KW-0547">Nucleotide-binding</keyword>
<gene>
    <name evidence="6" type="ORF">E1286_46105</name>
</gene>
<dbReference type="Pfam" id="PF00580">
    <property type="entry name" value="UvrD-helicase"/>
    <property type="match status" value="1"/>
</dbReference>
<dbReference type="GO" id="GO:0031297">
    <property type="term" value="P:replication fork processing"/>
    <property type="evidence" value="ECO:0007669"/>
    <property type="project" value="TreeGrafter"/>
</dbReference>
<name>A0A4R4XHC9_9ACTN</name>
<evidence type="ECO:0000256" key="4">
    <source>
        <dbReference type="ARBA" id="ARBA00022840"/>
    </source>
</evidence>
<dbReference type="GO" id="GO:0003677">
    <property type="term" value="F:DNA binding"/>
    <property type="evidence" value="ECO:0007669"/>
    <property type="project" value="InterPro"/>
</dbReference>
<dbReference type="InterPro" id="IPR000212">
    <property type="entry name" value="DNA_helicase_UvrD/REP"/>
</dbReference>
<feature type="domain" description="UvrD-like helicase ATP-binding" evidence="5">
    <location>
        <begin position="193"/>
        <end position="239"/>
    </location>
</feature>
<evidence type="ECO:0000313" key="7">
    <source>
        <dbReference type="Proteomes" id="UP000295302"/>
    </source>
</evidence>
<keyword evidence="7" id="KW-1185">Reference proteome</keyword>
<dbReference type="Proteomes" id="UP000295302">
    <property type="component" value="Unassembled WGS sequence"/>
</dbReference>
<comment type="caution">
    <text evidence="6">The sequence shown here is derived from an EMBL/GenBank/DDBJ whole genome shotgun (WGS) entry which is preliminary data.</text>
</comment>
<dbReference type="GO" id="GO:0043138">
    <property type="term" value="F:3'-5' DNA helicase activity"/>
    <property type="evidence" value="ECO:0007669"/>
    <property type="project" value="TreeGrafter"/>
</dbReference>
<dbReference type="PANTHER" id="PTHR11070:SF30">
    <property type="entry name" value="F-BOX DNA HELICASE 1"/>
    <property type="match status" value="1"/>
</dbReference>
<organism evidence="6 7">
    <name type="scientific">Nonomuraea terrae</name>
    <dbReference type="NCBI Taxonomy" id="2530383"/>
    <lineage>
        <taxon>Bacteria</taxon>
        <taxon>Bacillati</taxon>
        <taxon>Actinomycetota</taxon>
        <taxon>Actinomycetes</taxon>
        <taxon>Streptosporangiales</taxon>
        <taxon>Streptosporangiaceae</taxon>
        <taxon>Nonomuraea</taxon>
    </lineage>
</organism>
<keyword evidence="3 6" id="KW-0347">Helicase</keyword>
<dbReference type="PANTHER" id="PTHR11070">
    <property type="entry name" value="UVRD / RECB / PCRA DNA HELICASE FAMILY MEMBER"/>
    <property type="match status" value="1"/>
</dbReference>
<dbReference type="InterPro" id="IPR014016">
    <property type="entry name" value="UvrD-like_ATP-bd"/>
</dbReference>
<dbReference type="SUPFAM" id="SSF52540">
    <property type="entry name" value="P-loop containing nucleoside triphosphate hydrolases"/>
    <property type="match status" value="1"/>
</dbReference>
<dbReference type="EMBL" id="SMKQ01000360">
    <property type="protein sequence ID" value="TDD30190.1"/>
    <property type="molecule type" value="Genomic_DNA"/>
</dbReference>
<evidence type="ECO:0000256" key="3">
    <source>
        <dbReference type="ARBA" id="ARBA00022806"/>
    </source>
</evidence>
<protein>
    <submittedName>
        <fullName evidence="6">ATP-dependent helicase</fullName>
    </submittedName>
</protein>
<dbReference type="GO" id="GO:0016787">
    <property type="term" value="F:hydrolase activity"/>
    <property type="evidence" value="ECO:0007669"/>
    <property type="project" value="UniProtKB-KW"/>
</dbReference>
<proteinExistence type="predicted"/>
<evidence type="ECO:0000256" key="1">
    <source>
        <dbReference type="ARBA" id="ARBA00022741"/>
    </source>
</evidence>
<evidence type="ECO:0000313" key="6">
    <source>
        <dbReference type="EMBL" id="TDD30190.1"/>
    </source>
</evidence>
<keyword evidence="2" id="KW-0378">Hydrolase</keyword>
<sequence length="468" mass="51942">MPRTRDEQTPRKIVEVREAAPAEATCISIDADDHLFLTAGCIPTHNSIQVEAQKSFPDSVTCKTSHGLAFGAVGRKYAHRLKASRMKSEDVARLLKINSPIYTPTAMIPPAVVARIVMATVTAFTRSARTNILHQPVPRIPGLDDPETMQTLAAEIPLLAQKAWQDILDPRGQLPFSHDCYLKIWCLSDPQLSQYDYVMLDEAQDSNPPVAKMVELQRHAQLVLVGDSSQSIYGWRGAEDAMSKFNGVRLTLSQSFPFGEAVAEEANLWLEYLQAPLRLRGFEQINSRLTTLAEPDAILCRTNGAAMAQVMKQLKAGRRVALVGGGDQIRKLAEAAMQLKAGRGCSHPELFAFKNWGELQDYVEEDEGSDLRPFVNLIDEHGPDVVIDTVSRLVPEDRADVTVSTAHKAKGREWHRVLVADDFPEPKPTQDGKPGRISRPDAMLAYVTVTRAQLELDNTGLAWIREYM</sequence>
<dbReference type="Gene3D" id="3.40.50.300">
    <property type="entry name" value="P-loop containing nucleotide triphosphate hydrolases"/>
    <property type="match status" value="2"/>
</dbReference>
<dbReference type="GO" id="GO:0000724">
    <property type="term" value="P:double-strand break repair via homologous recombination"/>
    <property type="evidence" value="ECO:0007669"/>
    <property type="project" value="TreeGrafter"/>
</dbReference>
<dbReference type="InterPro" id="IPR027417">
    <property type="entry name" value="P-loop_NTPase"/>
</dbReference>
<reference evidence="6 7" key="1">
    <citation type="submission" date="2019-03" db="EMBL/GenBank/DDBJ databases">
        <title>Draft genome sequences of novel Actinobacteria.</title>
        <authorList>
            <person name="Sahin N."/>
            <person name="Ay H."/>
            <person name="Saygin H."/>
        </authorList>
    </citation>
    <scope>NUCLEOTIDE SEQUENCE [LARGE SCALE GENOMIC DNA]</scope>
    <source>
        <strain evidence="6 7">CH32</strain>
    </source>
</reference>
<evidence type="ECO:0000259" key="5">
    <source>
        <dbReference type="Pfam" id="PF00580"/>
    </source>
</evidence>
<dbReference type="GO" id="GO:0005524">
    <property type="term" value="F:ATP binding"/>
    <property type="evidence" value="ECO:0007669"/>
    <property type="project" value="UniProtKB-KW"/>
</dbReference>
<dbReference type="RefSeq" id="WP_132623573.1">
    <property type="nucleotide sequence ID" value="NZ_SMKQ01000360.1"/>
</dbReference>
<accession>A0A4R4XHC9</accession>
<dbReference type="AlphaFoldDB" id="A0A4R4XHC9"/>